<dbReference type="NCBIfam" id="NF004846">
    <property type="entry name" value="PRK06197.1"/>
    <property type="match status" value="1"/>
</dbReference>
<accession>A0AA46TKT2</accession>
<evidence type="ECO:0000256" key="2">
    <source>
        <dbReference type="ARBA" id="ARBA00023002"/>
    </source>
</evidence>
<dbReference type="Proteomes" id="UP001164390">
    <property type="component" value="Chromosome"/>
</dbReference>
<evidence type="ECO:0000313" key="4">
    <source>
        <dbReference type="EMBL" id="UYM07116.1"/>
    </source>
</evidence>
<dbReference type="PANTHER" id="PTHR24320:SF148">
    <property type="entry name" value="NAD(P)-BINDING ROSSMANN-FOLD SUPERFAMILY PROTEIN"/>
    <property type="match status" value="1"/>
</dbReference>
<evidence type="ECO:0000256" key="1">
    <source>
        <dbReference type="ARBA" id="ARBA00006484"/>
    </source>
</evidence>
<dbReference type="RefSeq" id="WP_271636060.1">
    <property type="nucleotide sequence ID" value="NZ_CP094970.1"/>
</dbReference>
<dbReference type="KEGG" id="sgrg:L0C25_08580"/>
<evidence type="ECO:0000256" key="3">
    <source>
        <dbReference type="RuleBase" id="RU000363"/>
    </source>
</evidence>
<gene>
    <name evidence="4" type="ORF">L0C25_08580</name>
</gene>
<comment type="similarity">
    <text evidence="1 3">Belongs to the short-chain dehydrogenases/reductases (SDR) family.</text>
</comment>
<dbReference type="InterPro" id="IPR002347">
    <property type="entry name" value="SDR_fam"/>
</dbReference>
<keyword evidence="5" id="KW-1185">Reference proteome</keyword>
<evidence type="ECO:0000313" key="5">
    <source>
        <dbReference type="Proteomes" id="UP001164390"/>
    </source>
</evidence>
<reference evidence="4" key="1">
    <citation type="submission" date="2022-01" db="EMBL/GenBank/DDBJ databases">
        <title>Nocardioidaceae gen. sp. A5X3R13.</title>
        <authorList>
            <person name="Lopez Marin M.A."/>
            <person name="Uhlik O."/>
        </authorList>
    </citation>
    <scope>NUCLEOTIDE SEQUENCE</scope>
    <source>
        <strain evidence="4">A5X3R13</strain>
    </source>
</reference>
<dbReference type="EMBL" id="CP094970">
    <property type="protein sequence ID" value="UYM07116.1"/>
    <property type="molecule type" value="Genomic_DNA"/>
</dbReference>
<dbReference type="AlphaFoldDB" id="A0AA46TKT2"/>
<dbReference type="GO" id="GO:0016491">
    <property type="term" value="F:oxidoreductase activity"/>
    <property type="evidence" value="ECO:0007669"/>
    <property type="project" value="UniProtKB-KW"/>
</dbReference>
<name>A0AA46TKT2_9ACTN</name>
<keyword evidence="2" id="KW-0560">Oxidoreductase</keyword>
<dbReference type="InterPro" id="IPR036291">
    <property type="entry name" value="NAD(P)-bd_dom_sf"/>
</dbReference>
<organism evidence="4 5">
    <name type="scientific">Solicola gregarius</name>
    <dbReference type="NCBI Taxonomy" id="2908642"/>
    <lineage>
        <taxon>Bacteria</taxon>
        <taxon>Bacillati</taxon>
        <taxon>Actinomycetota</taxon>
        <taxon>Actinomycetes</taxon>
        <taxon>Propionibacteriales</taxon>
        <taxon>Nocardioidaceae</taxon>
        <taxon>Solicola</taxon>
    </lineage>
</organism>
<protein>
    <submittedName>
        <fullName evidence="4">Oxidoreductase</fullName>
    </submittedName>
</protein>
<dbReference type="PRINTS" id="PR00081">
    <property type="entry name" value="GDHRDH"/>
</dbReference>
<proteinExistence type="inferred from homology"/>
<dbReference type="Gene3D" id="3.40.50.720">
    <property type="entry name" value="NAD(P)-binding Rossmann-like Domain"/>
    <property type="match status" value="1"/>
</dbReference>
<dbReference type="PANTHER" id="PTHR24320">
    <property type="entry name" value="RETINOL DEHYDROGENASE"/>
    <property type="match status" value="1"/>
</dbReference>
<sequence>MKWTVANIPDLHGNWTMITGPTGGLGVHTSLELARRGSNIILAARNLERAREVASQIHATAPGVAVDVVPLDLGELTSVRSATDLIRRDHKRIDVLINNAGVMAPPERRTADGYELQIGTNHIGHFALTARLWPLLQESRSRVVTISSLLHTSVRGIDLGSLDHAGEPRRYRRWRSYGESKLANLLFSQELHHRCTEAGVGVVSVAAHPGFASTNLQTTGPQLEGRTVGSLGLGMMTKVFAQPAHAGAWPILMAATTPMLAGGSYVGPGAMRQTRGAPRLVGMSSAARSREYGQQLWAATEQAIGERFPVG</sequence>
<dbReference type="PRINTS" id="PR00080">
    <property type="entry name" value="SDRFAMILY"/>
</dbReference>
<dbReference type="SUPFAM" id="SSF51735">
    <property type="entry name" value="NAD(P)-binding Rossmann-fold domains"/>
    <property type="match status" value="1"/>
</dbReference>
<dbReference type="Pfam" id="PF00106">
    <property type="entry name" value="adh_short"/>
    <property type="match status" value="1"/>
</dbReference>